<dbReference type="HOGENOM" id="CLU_3219493_0_0_9"/>
<feature type="compositionally biased region" description="Basic and acidic residues" evidence="1">
    <location>
        <begin position="18"/>
        <end position="28"/>
    </location>
</feature>
<accession>F8FPM4</accession>
<feature type="compositionally biased region" description="Polar residues" evidence="1">
    <location>
        <begin position="29"/>
        <end position="44"/>
    </location>
</feature>
<evidence type="ECO:0000256" key="1">
    <source>
        <dbReference type="SAM" id="MobiDB-lite"/>
    </source>
</evidence>
<proteinExistence type="predicted"/>
<feature type="region of interest" description="Disordered" evidence="1">
    <location>
        <begin position="18"/>
        <end position="44"/>
    </location>
</feature>
<name>F8FPM4_PAEMK</name>
<reference evidence="2 3" key="2">
    <citation type="journal article" date="2013" name="Genome Announc.">
        <title>Genome Sequence of Growth-Improving Paenibacillus mucilaginosus Strain KNP414.</title>
        <authorList>
            <person name="Lu J.J."/>
            <person name="Wang J.F."/>
            <person name="Hu X.F."/>
        </authorList>
    </citation>
    <scope>NUCLEOTIDE SEQUENCE [LARGE SCALE GENOMIC DNA]</scope>
    <source>
        <strain evidence="2 3">KNP414</strain>
    </source>
</reference>
<organism evidence="2 3">
    <name type="scientific">Paenibacillus mucilaginosus (strain KNP414)</name>
    <dbReference type="NCBI Taxonomy" id="1036673"/>
    <lineage>
        <taxon>Bacteria</taxon>
        <taxon>Bacillati</taxon>
        <taxon>Bacillota</taxon>
        <taxon>Bacilli</taxon>
        <taxon>Bacillales</taxon>
        <taxon>Paenibacillaceae</taxon>
        <taxon>Paenibacillus</taxon>
    </lineage>
</organism>
<dbReference type="KEGG" id="pms:KNP414_01686"/>
<dbReference type="PATRIC" id="fig|1036673.3.peg.1496"/>
<protein>
    <submittedName>
        <fullName evidence="2">Uncharacterized protein</fullName>
    </submittedName>
</protein>
<dbReference type="Proteomes" id="UP000006620">
    <property type="component" value="Chromosome"/>
</dbReference>
<dbReference type="EMBL" id="CP002869">
    <property type="protein sequence ID" value="AEI40248.1"/>
    <property type="molecule type" value="Genomic_DNA"/>
</dbReference>
<reference evidence="3" key="1">
    <citation type="submission" date="2011-06" db="EMBL/GenBank/DDBJ databases">
        <title>Complete genome sequence of Paenibacillus mucilaginosus KNP414.</title>
        <authorList>
            <person name="Wang J."/>
            <person name="Hu S."/>
            <person name="Hu X."/>
            <person name="Zhang B."/>
            <person name="Dong D."/>
            <person name="Zhang S."/>
            <person name="Zhao K."/>
            <person name="Wu D."/>
        </authorList>
    </citation>
    <scope>NUCLEOTIDE SEQUENCE [LARGE SCALE GENOMIC DNA]</scope>
    <source>
        <strain evidence="3">KNP414</strain>
    </source>
</reference>
<evidence type="ECO:0000313" key="2">
    <source>
        <dbReference type="EMBL" id="AEI40248.1"/>
    </source>
</evidence>
<evidence type="ECO:0000313" key="3">
    <source>
        <dbReference type="Proteomes" id="UP000006620"/>
    </source>
</evidence>
<sequence>MPDSGGPFVEIPYFSTNEKESAGEKMQENRTAACTKSRNSLIFH</sequence>
<gene>
    <name evidence="2" type="ordered locus">KNP414_01686</name>
</gene>
<dbReference type="AlphaFoldDB" id="F8FPM4"/>